<dbReference type="SUPFAM" id="SSF69593">
    <property type="entry name" value="Glycerol-3-phosphate (1)-acyltransferase"/>
    <property type="match status" value="1"/>
</dbReference>
<reference evidence="1" key="1">
    <citation type="journal article" date="2018" name="Genome Biol.">
        <title>SKESA: strategic k-mer extension for scrupulous assemblies.</title>
        <authorList>
            <person name="Souvorov A."/>
            <person name="Agarwala R."/>
            <person name="Lipman D.J."/>
        </authorList>
    </citation>
    <scope>NUCLEOTIDE SEQUENCE</scope>
    <source>
        <strain evidence="1">OLC2673_Aeromonas</strain>
    </source>
</reference>
<dbReference type="Pfam" id="PF01553">
    <property type="entry name" value="Acyltransferase"/>
    <property type="match status" value="1"/>
</dbReference>
<dbReference type="InterPro" id="IPR002123">
    <property type="entry name" value="Plipid/glycerol_acylTrfase"/>
</dbReference>
<evidence type="ECO:0000313" key="1">
    <source>
        <dbReference type="EMBL" id="HAT6343409.1"/>
    </source>
</evidence>
<dbReference type="Proteomes" id="UP000859505">
    <property type="component" value="Unassembled WGS sequence"/>
</dbReference>
<reference evidence="1" key="2">
    <citation type="submission" date="2020-01" db="EMBL/GenBank/DDBJ databases">
        <authorList>
            <consortium name="NCBI Pathogen Detection Project"/>
        </authorList>
    </citation>
    <scope>NUCLEOTIDE SEQUENCE</scope>
    <source>
        <strain evidence="1">OLC2673_Aeromonas</strain>
    </source>
</reference>
<dbReference type="RefSeq" id="WP_029302342.1">
    <property type="nucleotide sequence ID" value="NZ_AP019193.1"/>
</dbReference>
<dbReference type="EMBL" id="DACTUL010000006">
    <property type="protein sequence ID" value="HAT6343409.1"/>
    <property type="molecule type" value="Genomic_DNA"/>
</dbReference>
<dbReference type="PANTHER" id="PTHR10983">
    <property type="entry name" value="1-ACYLGLYCEROL-3-PHOSPHATE ACYLTRANSFERASE-RELATED"/>
    <property type="match status" value="1"/>
</dbReference>
<proteinExistence type="predicted"/>
<keyword evidence="1" id="KW-0012">Acyltransferase</keyword>
<protein>
    <submittedName>
        <fullName evidence="1">Acyltransferase</fullName>
    </submittedName>
</protein>
<gene>
    <name evidence="1" type="ORF">JAJ28_001117</name>
</gene>
<dbReference type="KEGG" id="aaj:BOQ57_21715"/>
<dbReference type="KEGG" id="ahi:VU14_00825"/>
<dbReference type="PANTHER" id="PTHR10983:SF16">
    <property type="entry name" value="LYSOCARDIOLIPIN ACYLTRANSFERASE 1"/>
    <property type="match status" value="1"/>
</dbReference>
<organism evidence="1 2">
    <name type="scientific">Aeromonas hydrophila</name>
    <dbReference type="NCBI Taxonomy" id="644"/>
    <lineage>
        <taxon>Bacteria</taxon>
        <taxon>Pseudomonadati</taxon>
        <taxon>Pseudomonadota</taxon>
        <taxon>Gammaproteobacteria</taxon>
        <taxon>Aeromonadales</taxon>
        <taxon>Aeromonadaceae</taxon>
        <taxon>Aeromonas</taxon>
    </lineage>
</organism>
<evidence type="ECO:0000313" key="2">
    <source>
        <dbReference type="Proteomes" id="UP000859505"/>
    </source>
</evidence>
<dbReference type="AlphaFoldDB" id="A0A3T0ZSH3"/>
<comment type="caution">
    <text evidence="1">The sequence shown here is derived from an EMBL/GenBank/DDBJ whole genome shotgun (WGS) entry which is preliminary data.</text>
</comment>
<accession>A0A3T0ZSH3</accession>
<dbReference type="GO" id="GO:0016746">
    <property type="term" value="F:acyltransferase activity"/>
    <property type="evidence" value="ECO:0007669"/>
    <property type="project" value="UniProtKB-KW"/>
</dbReference>
<sequence>MPNKLIERLRGSLSTLLYFLNTLFWFIPILTLGLLKLLLPLKGWRTLCNALLDGSAGCWIGFNNLIQKTIIRTPFDVVGVDKGRRNEWYMVIANHQSWVDILVLQRIFNQKIPFLKFFLKKELIWVPFLGLAWWALDFPFMRRYSRKLLEKKPHLKGKDIETTRQACAKFRHIPVSVMNFVEGTRFTARKHDKQAAPYRHLLHPRAGGIAFTLAAMGDQLHKLVDVTIAYPDGIPSYWDFMCGRVKEIKVRVRFLPIERNLVGDYFNDPEFQQEFQQWLNGIWHEKDQTLDQLLADKTPSTTPC</sequence>
<keyword evidence="1" id="KW-0808">Transferase</keyword>
<dbReference type="CDD" id="cd07990">
    <property type="entry name" value="LPLAT_LCLAT1-like"/>
    <property type="match status" value="1"/>
</dbReference>
<name>A0A3T0ZSH3_AERHY</name>
<dbReference type="SMART" id="SM00563">
    <property type="entry name" value="PlsC"/>
    <property type="match status" value="1"/>
</dbReference>
<dbReference type="NCBIfam" id="NF010621">
    <property type="entry name" value="PRK14014.1"/>
    <property type="match status" value="1"/>
</dbReference>